<name>A0ABS0KHC5_PSENT</name>
<organism evidence="1 2">
    <name type="scientific">Pseudomonas nitroreducens</name>
    <dbReference type="NCBI Taxonomy" id="46680"/>
    <lineage>
        <taxon>Bacteria</taxon>
        <taxon>Pseudomonadati</taxon>
        <taxon>Pseudomonadota</taxon>
        <taxon>Gammaproteobacteria</taxon>
        <taxon>Pseudomonadales</taxon>
        <taxon>Pseudomonadaceae</taxon>
        <taxon>Pseudomonas</taxon>
    </lineage>
</organism>
<proteinExistence type="predicted"/>
<dbReference type="Proteomes" id="UP000608450">
    <property type="component" value="Unassembled WGS sequence"/>
</dbReference>
<sequence>MNIGQWARRNPAASRQTLLDLQTLIAGGRLVPHIVRTCDLPDGSAALR</sequence>
<protein>
    <submittedName>
        <fullName evidence="1">Uncharacterized protein</fullName>
    </submittedName>
</protein>
<comment type="caution">
    <text evidence="1">The sequence shown here is derived from an EMBL/GenBank/DDBJ whole genome shotgun (WGS) entry which is preliminary data.</text>
</comment>
<gene>
    <name evidence="1" type="ORF">I5I61_06160</name>
</gene>
<evidence type="ECO:0000313" key="2">
    <source>
        <dbReference type="Proteomes" id="UP000608450"/>
    </source>
</evidence>
<accession>A0ABS0KHC5</accession>
<dbReference type="RefSeq" id="WP_196912351.1">
    <property type="nucleotide sequence ID" value="NZ_JADTFC010000009.1"/>
</dbReference>
<evidence type="ECO:0000313" key="1">
    <source>
        <dbReference type="EMBL" id="MBG6287026.1"/>
    </source>
</evidence>
<dbReference type="EMBL" id="JADTFC010000009">
    <property type="protein sequence ID" value="MBG6287026.1"/>
    <property type="molecule type" value="Genomic_DNA"/>
</dbReference>
<reference evidence="1 2" key="1">
    <citation type="submission" date="2020-11" db="EMBL/GenBank/DDBJ databases">
        <title>Enhanced detection system for hospital associated transmission using whole genome sequencing surveillance.</title>
        <authorList>
            <person name="Harrison L.H."/>
            <person name="Van Tyne D."/>
            <person name="Marsh J.W."/>
            <person name="Griffith M.P."/>
            <person name="Snyder D.J."/>
            <person name="Cooper V.S."/>
            <person name="Mustapha M."/>
        </authorList>
    </citation>
    <scope>NUCLEOTIDE SEQUENCE [LARGE SCALE GENOMIC DNA]</scope>
    <source>
        <strain evidence="1 2">PSA00705</strain>
    </source>
</reference>
<keyword evidence="2" id="KW-1185">Reference proteome</keyword>